<keyword evidence="2" id="KW-1185">Reference proteome</keyword>
<proteinExistence type="predicted"/>
<dbReference type="SUPFAM" id="SSF52540">
    <property type="entry name" value="P-loop containing nucleoside triphosphate hydrolases"/>
    <property type="match status" value="1"/>
</dbReference>
<dbReference type="CDD" id="cd02042">
    <property type="entry name" value="ParAB_family"/>
    <property type="match status" value="1"/>
</dbReference>
<dbReference type="Gene3D" id="3.40.50.300">
    <property type="entry name" value="P-loop containing nucleotide triphosphate hydrolases"/>
    <property type="match status" value="1"/>
</dbReference>
<accession>A0A1H0G2C5</accession>
<dbReference type="PANTHER" id="PTHR13696:SF99">
    <property type="entry name" value="COBYRINIC ACID AC-DIAMIDE SYNTHASE"/>
    <property type="match status" value="1"/>
</dbReference>
<gene>
    <name evidence="1" type="ORF">SAMN05444142_10265</name>
</gene>
<reference evidence="1 2" key="1">
    <citation type="submission" date="2016-11" db="EMBL/GenBank/DDBJ databases">
        <authorList>
            <person name="Varghese N."/>
            <person name="Submissions S."/>
        </authorList>
    </citation>
    <scope>NUCLEOTIDE SEQUENCE [LARGE SCALE GENOMIC DNA]</scope>
    <source>
        <strain evidence="1 2">DSM 29620</strain>
    </source>
</reference>
<dbReference type="InterPro" id="IPR050678">
    <property type="entry name" value="DNA_Partitioning_ATPase"/>
</dbReference>
<dbReference type="EMBL" id="FQZZ01000002">
    <property type="protein sequence ID" value="SHJ84204.1"/>
    <property type="molecule type" value="Genomic_DNA"/>
</dbReference>
<dbReference type="InterPro" id="IPR009744">
    <property type="entry name" value="VirC1"/>
</dbReference>
<organism evidence="1 2">
    <name type="scientific">Lutimaribacter pacificus</name>
    <dbReference type="NCBI Taxonomy" id="391948"/>
    <lineage>
        <taxon>Bacteria</taxon>
        <taxon>Pseudomonadati</taxon>
        <taxon>Pseudomonadota</taxon>
        <taxon>Alphaproteobacteria</taxon>
        <taxon>Rhodobacterales</taxon>
        <taxon>Roseobacteraceae</taxon>
        <taxon>Lutimaribacter</taxon>
    </lineage>
</organism>
<dbReference type="Pfam" id="PF07015">
    <property type="entry name" value="VirC1"/>
    <property type="match status" value="1"/>
</dbReference>
<dbReference type="Proteomes" id="UP000324252">
    <property type="component" value="Unassembled WGS sequence"/>
</dbReference>
<sequence>MQIITIFNPKGGTGKTTVVMTIASGLIEAGERVAVLDLSQPRESSLEGSRFITMWEDAMVETGVGADQLVTAPAKDAAAMNRALDGFARQGFDYVLVDTGTYVDRRTIDALEQSKLVIAPFRFAQEAAWASHWFAENSFDLAPVFGLSTGAVDLEEETLACATFTTGPVLRKRLPASYLLDTQFKSGHLFARKRRKAFAPEDRSPKARAYWWGAYAARAEVMALCLEIIDILKVGTPRGYIVNRPLATGDAFAHLRGLLEADAELFTG</sequence>
<protein>
    <submittedName>
        <fullName evidence="1">CobQ/CobB/MinD/ParA nucleotide binding domain-containing protein</fullName>
    </submittedName>
</protein>
<dbReference type="AlphaFoldDB" id="A0A1H0G2C5"/>
<dbReference type="RefSeq" id="WP_149787755.1">
    <property type="nucleotide sequence ID" value="NZ_FNIO01000003.1"/>
</dbReference>
<evidence type="ECO:0000313" key="2">
    <source>
        <dbReference type="Proteomes" id="UP000324252"/>
    </source>
</evidence>
<name>A0A1H0G2C5_9RHOB</name>
<dbReference type="PANTHER" id="PTHR13696">
    <property type="entry name" value="P-LOOP CONTAINING NUCLEOSIDE TRIPHOSPHATE HYDROLASE"/>
    <property type="match status" value="1"/>
</dbReference>
<evidence type="ECO:0000313" key="1">
    <source>
        <dbReference type="EMBL" id="SHJ84204.1"/>
    </source>
</evidence>
<dbReference type="InterPro" id="IPR027417">
    <property type="entry name" value="P-loop_NTPase"/>
</dbReference>